<evidence type="ECO:0000313" key="3">
    <source>
        <dbReference type="Proteomes" id="UP000214720"/>
    </source>
</evidence>
<comment type="caution">
    <text evidence="2">The sequence shown here is derived from an EMBL/GenBank/DDBJ whole genome shotgun (WGS) entry which is preliminary data.</text>
</comment>
<evidence type="ECO:0000313" key="2">
    <source>
        <dbReference type="EMBL" id="OXC75102.1"/>
    </source>
</evidence>
<proteinExistence type="predicted"/>
<evidence type="ECO:0000259" key="1">
    <source>
        <dbReference type="Pfam" id="PF01370"/>
    </source>
</evidence>
<organism evidence="2 3">
    <name type="scientific">Caballeronia sordidicola</name>
    <name type="common">Burkholderia sordidicola</name>
    <dbReference type="NCBI Taxonomy" id="196367"/>
    <lineage>
        <taxon>Bacteria</taxon>
        <taxon>Pseudomonadati</taxon>
        <taxon>Pseudomonadota</taxon>
        <taxon>Betaproteobacteria</taxon>
        <taxon>Burkholderiales</taxon>
        <taxon>Burkholderiaceae</taxon>
        <taxon>Caballeronia</taxon>
    </lineage>
</organism>
<dbReference type="Gene3D" id="3.40.50.720">
    <property type="entry name" value="NAD(P)-binding Rossmann-like Domain"/>
    <property type="match status" value="2"/>
</dbReference>
<dbReference type="InterPro" id="IPR051783">
    <property type="entry name" value="NAD(P)-dependent_oxidoreduct"/>
</dbReference>
<dbReference type="EMBL" id="MTHB01000191">
    <property type="protein sequence ID" value="OXC75102.1"/>
    <property type="molecule type" value="Genomic_DNA"/>
</dbReference>
<feature type="domain" description="NAD-dependent epimerase/dehydratase" evidence="1">
    <location>
        <begin position="151"/>
        <end position="294"/>
    </location>
</feature>
<sequence>MDETNAKAVAATIDSMIATRKLRRARVLIAGCGDVGLRCVPLLAQRAAAPHVIALSTQPARAAELRAAGTTPLIANLDERHSLRRLAGLASTVLHLAPPQKTGDDDSRTRALIAALSAPRLSVARAATSAVARQRAWRGWFRATFKSGMPAAVRMGVGISVSKHAKAIKRASIVPDRVLSAAVSRARIRLIYASTSGVYGDCGGAWIDETRPVRPDNARAKRRVSAETQLRRATRSGVLSASIVRIPGIYAGNRLPLARLHKGTPALAPADDVYTNHIHADDLAAILVLAIRRARPQRVVHASDDSDLRMGDYFDLIADAFGLPRAPRVSREQAEAQLEPMMLSFMRESRRLQNSRLRDEMRYALRYPSIDDFLRQASVHPAVTSVPVASPAE</sequence>
<dbReference type="Pfam" id="PF01370">
    <property type="entry name" value="Epimerase"/>
    <property type="match status" value="1"/>
</dbReference>
<gene>
    <name evidence="2" type="ORF">BSU04_28625</name>
</gene>
<dbReference type="GO" id="GO:0004029">
    <property type="term" value="F:aldehyde dehydrogenase (NAD+) activity"/>
    <property type="evidence" value="ECO:0007669"/>
    <property type="project" value="TreeGrafter"/>
</dbReference>
<accession>A0A226WVA4</accession>
<reference evidence="3" key="1">
    <citation type="submission" date="2017-01" db="EMBL/GenBank/DDBJ databases">
        <title>Genome Analysis of Deinococcus marmoris KOPRI26562.</title>
        <authorList>
            <person name="Kim J.H."/>
            <person name="Oh H.-M."/>
        </authorList>
    </citation>
    <scope>NUCLEOTIDE SEQUENCE [LARGE SCALE GENOMIC DNA]</scope>
    <source>
        <strain evidence="3">PAMC 26633</strain>
    </source>
</reference>
<dbReference type="Proteomes" id="UP000214720">
    <property type="component" value="Unassembled WGS sequence"/>
</dbReference>
<dbReference type="PANTHER" id="PTHR48079:SF6">
    <property type="entry name" value="NAD(P)-BINDING DOMAIN-CONTAINING PROTEIN-RELATED"/>
    <property type="match status" value="1"/>
</dbReference>
<dbReference type="InterPro" id="IPR036291">
    <property type="entry name" value="NAD(P)-bd_dom_sf"/>
</dbReference>
<dbReference type="AlphaFoldDB" id="A0A226WVA4"/>
<name>A0A226WVA4_CABSO</name>
<dbReference type="GO" id="GO:0005737">
    <property type="term" value="C:cytoplasm"/>
    <property type="evidence" value="ECO:0007669"/>
    <property type="project" value="TreeGrafter"/>
</dbReference>
<dbReference type="InterPro" id="IPR001509">
    <property type="entry name" value="Epimerase_deHydtase"/>
</dbReference>
<protein>
    <submittedName>
        <fullName evidence="2">Nucleoside-diphosphate-sugar epimerase</fullName>
    </submittedName>
</protein>
<dbReference type="PANTHER" id="PTHR48079">
    <property type="entry name" value="PROTEIN YEEZ"/>
    <property type="match status" value="1"/>
</dbReference>
<dbReference type="SUPFAM" id="SSF51735">
    <property type="entry name" value="NAD(P)-binding Rossmann-fold domains"/>
    <property type="match status" value="1"/>
</dbReference>